<organism evidence="4 5">
    <name type="scientific">Mesonia phycicola</name>
    <dbReference type="NCBI Taxonomy" id="579105"/>
    <lineage>
        <taxon>Bacteria</taxon>
        <taxon>Pseudomonadati</taxon>
        <taxon>Bacteroidota</taxon>
        <taxon>Flavobacteriia</taxon>
        <taxon>Flavobacteriales</taxon>
        <taxon>Flavobacteriaceae</taxon>
        <taxon>Mesonia</taxon>
    </lineage>
</organism>
<dbReference type="SUPFAM" id="SSF49265">
    <property type="entry name" value="Fibronectin type III"/>
    <property type="match status" value="2"/>
</dbReference>
<evidence type="ECO:0000313" key="4">
    <source>
        <dbReference type="EMBL" id="SHI97698.1"/>
    </source>
</evidence>
<protein>
    <submittedName>
        <fullName evidence="4">Por secretion system C-terminal sorting domain-containing protein</fullName>
    </submittedName>
</protein>
<dbReference type="InterPro" id="IPR013783">
    <property type="entry name" value="Ig-like_fold"/>
</dbReference>
<dbReference type="CDD" id="cd00063">
    <property type="entry name" value="FN3"/>
    <property type="match status" value="1"/>
</dbReference>
<dbReference type="AlphaFoldDB" id="A0A1M6FIY1"/>
<dbReference type="RefSeq" id="WP_084112905.1">
    <property type="nucleotide sequence ID" value="NZ_FQYY01000006.1"/>
</dbReference>
<gene>
    <name evidence="4" type="ORF">SAMN04488096_106170</name>
</gene>
<keyword evidence="5" id="KW-1185">Reference proteome</keyword>
<sequence>MKKLYFVACLFLSFFTNAQIQLTENFDQSAFPSNWTYSGSYGVSSNFACQNNSASSNLNLQSQNSSITSPNIEKLSTGTIVNIQFDYKILENSTSGVVNTATASGWGNMEVLYSLDQGVTWSSLHIIDNTNYSASTSCTTVLLSIPSTSIPIGSDFQLRFETNWLQGDYFFYLDNIAIDQVVTSIPNCDANVTSPLNTSVDISVNEDIQWQHATGGAVGYKITMGDTSGGNNIANNTVVNGGITVFDPGTLNELTTYYFTIVPYNSLGDAVGCTEYSFTTEEVCDIPSNISFTGITPYEANVVWLENGTATEWEVLYGDAGFDVSTQGTAVIDNDGVSDLIINNLQPNTSYDVYVRSICDVNNFSEWSVIESFSTLSLPTNDACSNSISIANFPYTTSQDATWATNNDGFITVCPGFGMNDGVWYTFAGTGYDITVTVEETSIWDSEIAIYSGDCSNLSCVDSQDLAADIQEITFTSTLGDIYYVNIGYYSGAINNSEGVFNLSVVAEDAPPCISPSNIVFNQVDSTSIEVIWQENNSATEWELVYGLQGFDINGANAITIIDNDGVSDEILTNLIADEDYEVYIKSICDDITTSEYLGPISFNSTLSVVSQNFETFSFYPNPFNSEITLESQKNISKVEIYSIEGKKIFQKNVNTLFSNINLSNYASGIYLMKVYIENNSNVFKLIKD</sequence>
<feature type="domain" description="Fibronectin type-III" evidence="3">
    <location>
        <begin position="515"/>
        <end position="609"/>
    </location>
</feature>
<dbReference type="Pfam" id="PF00041">
    <property type="entry name" value="fn3"/>
    <property type="match status" value="1"/>
</dbReference>
<name>A0A1M6FIY1_9FLAO</name>
<evidence type="ECO:0000313" key="5">
    <source>
        <dbReference type="Proteomes" id="UP000184225"/>
    </source>
</evidence>
<dbReference type="InterPro" id="IPR003961">
    <property type="entry name" value="FN3_dom"/>
</dbReference>
<proteinExistence type="predicted"/>
<feature type="signal peptide" evidence="2">
    <location>
        <begin position="1"/>
        <end position="18"/>
    </location>
</feature>
<feature type="domain" description="Fibronectin type-III" evidence="3">
    <location>
        <begin position="286"/>
        <end position="378"/>
    </location>
</feature>
<dbReference type="InterPro" id="IPR026444">
    <property type="entry name" value="Secre_tail"/>
</dbReference>
<dbReference type="OrthoDB" id="1113525at2"/>
<dbReference type="STRING" id="579105.SAMN04488096_106170"/>
<dbReference type="Proteomes" id="UP000184225">
    <property type="component" value="Unassembled WGS sequence"/>
</dbReference>
<evidence type="ECO:0000259" key="3">
    <source>
        <dbReference type="PROSITE" id="PS50853"/>
    </source>
</evidence>
<dbReference type="PROSITE" id="PS50853">
    <property type="entry name" value="FN3"/>
    <property type="match status" value="3"/>
</dbReference>
<dbReference type="NCBIfam" id="TIGR04183">
    <property type="entry name" value="Por_Secre_tail"/>
    <property type="match status" value="1"/>
</dbReference>
<dbReference type="EMBL" id="FQYY01000006">
    <property type="protein sequence ID" value="SHI97698.1"/>
    <property type="molecule type" value="Genomic_DNA"/>
</dbReference>
<dbReference type="Gene3D" id="2.60.40.10">
    <property type="entry name" value="Immunoglobulins"/>
    <property type="match status" value="3"/>
</dbReference>
<evidence type="ECO:0000256" key="1">
    <source>
        <dbReference type="ARBA" id="ARBA00022729"/>
    </source>
</evidence>
<dbReference type="Gene3D" id="2.60.120.260">
    <property type="entry name" value="Galactose-binding domain-like"/>
    <property type="match status" value="1"/>
</dbReference>
<dbReference type="SMART" id="SM00060">
    <property type="entry name" value="FN3"/>
    <property type="match status" value="3"/>
</dbReference>
<accession>A0A1M6FIY1</accession>
<reference evidence="4 5" key="1">
    <citation type="submission" date="2016-11" db="EMBL/GenBank/DDBJ databases">
        <authorList>
            <person name="Jaros S."/>
            <person name="Januszkiewicz K."/>
            <person name="Wedrychowicz H."/>
        </authorList>
    </citation>
    <scope>NUCLEOTIDE SEQUENCE [LARGE SCALE GENOMIC DNA]</scope>
    <source>
        <strain evidence="4 5">DSM 21425</strain>
    </source>
</reference>
<dbReference type="Pfam" id="PF18962">
    <property type="entry name" value="Por_Secre_tail"/>
    <property type="match status" value="1"/>
</dbReference>
<evidence type="ECO:0000256" key="2">
    <source>
        <dbReference type="SAM" id="SignalP"/>
    </source>
</evidence>
<feature type="domain" description="Fibronectin type-III" evidence="3">
    <location>
        <begin position="191"/>
        <end position="283"/>
    </location>
</feature>
<feature type="chain" id="PRO_5012725794" evidence="2">
    <location>
        <begin position="19"/>
        <end position="689"/>
    </location>
</feature>
<dbReference type="InterPro" id="IPR036116">
    <property type="entry name" value="FN3_sf"/>
</dbReference>
<keyword evidence="1 2" id="KW-0732">Signal</keyword>